<keyword evidence="2 10" id="KW-0723">Serine/threonine-protein kinase</keyword>
<dbReference type="PROSITE" id="PS50011">
    <property type="entry name" value="PROTEIN_KINASE_DOM"/>
    <property type="match status" value="1"/>
</dbReference>
<proteinExistence type="inferred from homology"/>
<dbReference type="AlphaFoldDB" id="A0ABC9B251"/>
<protein>
    <recommendedName>
        <fullName evidence="1">non-specific serine/threonine protein kinase</fullName>
        <ecNumber evidence="1">2.7.11.1</ecNumber>
    </recommendedName>
</protein>
<keyword evidence="13" id="KW-1185">Reference proteome</keyword>
<keyword evidence="6 9" id="KW-0067">ATP-binding</keyword>
<dbReference type="Proteomes" id="UP001497457">
    <property type="component" value="Chromosome 23rd"/>
</dbReference>
<evidence type="ECO:0000256" key="5">
    <source>
        <dbReference type="ARBA" id="ARBA00022777"/>
    </source>
</evidence>
<dbReference type="InterPro" id="IPR017441">
    <property type="entry name" value="Protein_kinase_ATP_BS"/>
</dbReference>
<sequence>MELEDDVSFQFLREITDGFSEEQIIGKGAFGVVYKGVTKNGDDVAVKKLNLRDVHLDYKQFQNEFFNLMKLKHENIVEILGYCYEIVEKPFIMPDGSKVSVEETYTALCLEYMHNRSLQQHLSDEFHGLEWNIRFQIIKGICKGLKYMHKELEKPIYHLDLKPDNILLDKNMVPKIADFGLSRIVGEEPTRTTKNPYGTPGYQPPEYIDRCEISDKFDIFSLGVIMIRILSGLNGYPRCLDISSEEFIDQVQTNWRNRLQATCITDSLLEAYCHQVKTCAHIALNSVVQDREKRPDIVYITKKLNEIEIDDFGQTSEAYYEQATFFTMHDLVHDLAISLIGDRVLDQSKQESRE</sequence>
<gene>
    <name evidence="12" type="ORF">URODEC1_LOCUS59297</name>
</gene>
<feature type="binding site" evidence="9">
    <location>
        <position position="48"/>
    </location>
    <ligand>
        <name>ATP</name>
        <dbReference type="ChEBI" id="CHEBI:30616"/>
    </ligand>
</feature>
<evidence type="ECO:0000313" key="12">
    <source>
        <dbReference type="EMBL" id="CAL4988562.1"/>
    </source>
</evidence>
<evidence type="ECO:0000256" key="9">
    <source>
        <dbReference type="PROSITE-ProRule" id="PRU10141"/>
    </source>
</evidence>
<evidence type="ECO:0000259" key="11">
    <source>
        <dbReference type="PROSITE" id="PS50011"/>
    </source>
</evidence>
<evidence type="ECO:0000256" key="2">
    <source>
        <dbReference type="ARBA" id="ARBA00022527"/>
    </source>
</evidence>
<keyword evidence="3" id="KW-0808">Transferase</keyword>
<dbReference type="GO" id="GO:0004674">
    <property type="term" value="F:protein serine/threonine kinase activity"/>
    <property type="evidence" value="ECO:0007669"/>
    <property type="project" value="UniProtKB-KW"/>
</dbReference>
<accession>A0ABC9B251</accession>
<dbReference type="Gene3D" id="1.10.510.10">
    <property type="entry name" value="Transferase(Phosphotransferase) domain 1"/>
    <property type="match status" value="1"/>
</dbReference>
<keyword evidence="4 9" id="KW-0547">Nucleotide-binding</keyword>
<evidence type="ECO:0000256" key="6">
    <source>
        <dbReference type="ARBA" id="ARBA00022840"/>
    </source>
</evidence>
<dbReference type="SMART" id="SM00220">
    <property type="entry name" value="S_TKc"/>
    <property type="match status" value="1"/>
</dbReference>
<evidence type="ECO:0000313" key="13">
    <source>
        <dbReference type="Proteomes" id="UP001497457"/>
    </source>
</evidence>
<dbReference type="SUPFAM" id="SSF56112">
    <property type="entry name" value="Protein kinase-like (PK-like)"/>
    <property type="match status" value="1"/>
</dbReference>
<dbReference type="InterPro" id="IPR008271">
    <property type="entry name" value="Ser/Thr_kinase_AS"/>
</dbReference>
<dbReference type="EC" id="2.7.11.1" evidence="1"/>
<organism evidence="12 13">
    <name type="scientific">Urochloa decumbens</name>
    <dbReference type="NCBI Taxonomy" id="240449"/>
    <lineage>
        <taxon>Eukaryota</taxon>
        <taxon>Viridiplantae</taxon>
        <taxon>Streptophyta</taxon>
        <taxon>Embryophyta</taxon>
        <taxon>Tracheophyta</taxon>
        <taxon>Spermatophyta</taxon>
        <taxon>Magnoliopsida</taxon>
        <taxon>Liliopsida</taxon>
        <taxon>Poales</taxon>
        <taxon>Poaceae</taxon>
        <taxon>PACMAD clade</taxon>
        <taxon>Panicoideae</taxon>
        <taxon>Panicodae</taxon>
        <taxon>Paniceae</taxon>
        <taxon>Melinidinae</taxon>
        <taxon>Urochloa</taxon>
    </lineage>
</organism>
<reference evidence="12" key="1">
    <citation type="submission" date="2024-10" db="EMBL/GenBank/DDBJ databases">
        <authorList>
            <person name="Ryan C."/>
        </authorList>
    </citation>
    <scope>NUCLEOTIDE SEQUENCE [LARGE SCALE GENOMIC DNA]</scope>
</reference>
<dbReference type="InterPro" id="IPR011009">
    <property type="entry name" value="Kinase-like_dom_sf"/>
</dbReference>
<evidence type="ECO:0000256" key="8">
    <source>
        <dbReference type="ARBA" id="ARBA00048679"/>
    </source>
</evidence>
<dbReference type="PIRSF" id="PIRSF000654">
    <property type="entry name" value="Integrin-linked_kinase"/>
    <property type="match status" value="1"/>
</dbReference>
<evidence type="ECO:0000256" key="1">
    <source>
        <dbReference type="ARBA" id="ARBA00012513"/>
    </source>
</evidence>
<comment type="similarity">
    <text evidence="10">Belongs to the protein kinase superfamily.</text>
</comment>
<evidence type="ECO:0000256" key="10">
    <source>
        <dbReference type="RuleBase" id="RU000304"/>
    </source>
</evidence>
<dbReference type="PANTHER" id="PTHR45707">
    <property type="entry name" value="C2 CALCIUM/LIPID-BINDING PLANT PHOSPHORIBOSYLTRANSFERASE FAMILY PROTEIN"/>
    <property type="match status" value="1"/>
</dbReference>
<dbReference type="PROSITE" id="PS00108">
    <property type="entry name" value="PROTEIN_KINASE_ST"/>
    <property type="match status" value="1"/>
</dbReference>
<dbReference type="Gene3D" id="3.30.200.20">
    <property type="entry name" value="Phosphorylase Kinase, domain 1"/>
    <property type="match status" value="1"/>
</dbReference>
<feature type="domain" description="Protein kinase" evidence="11">
    <location>
        <begin position="19"/>
        <end position="309"/>
    </location>
</feature>
<dbReference type="PROSITE" id="PS00107">
    <property type="entry name" value="PROTEIN_KINASE_ATP"/>
    <property type="match status" value="1"/>
</dbReference>
<dbReference type="PANTHER" id="PTHR45707:SF56">
    <property type="entry name" value="OS11G0608700 PROTEIN"/>
    <property type="match status" value="1"/>
</dbReference>
<dbReference type="GO" id="GO:0005524">
    <property type="term" value="F:ATP binding"/>
    <property type="evidence" value="ECO:0007669"/>
    <property type="project" value="UniProtKB-UniRule"/>
</dbReference>
<dbReference type="FunFam" id="1.10.510.10:FF:001023">
    <property type="entry name" value="Os07g0541700 protein"/>
    <property type="match status" value="1"/>
</dbReference>
<keyword evidence="5" id="KW-0418">Kinase</keyword>
<comment type="catalytic activity">
    <reaction evidence="7">
        <text>L-threonyl-[protein] + ATP = O-phospho-L-threonyl-[protein] + ADP + H(+)</text>
        <dbReference type="Rhea" id="RHEA:46608"/>
        <dbReference type="Rhea" id="RHEA-COMP:11060"/>
        <dbReference type="Rhea" id="RHEA-COMP:11605"/>
        <dbReference type="ChEBI" id="CHEBI:15378"/>
        <dbReference type="ChEBI" id="CHEBI:30013"/>
        <dbReference type="ChEBI" id="CHEBI:30616"/>
        <dbReference type="ChEBI" id="CHEBI:61977"/>
        <dbReference type="ChEBI" id="CHEBI:456216"/>
        <dbReference type="EC" id="2.7.11.1"/>
    </reaction>
</comment>
<dbReference type="FunFam" id="3.30.200.20:FF:000465">
    <property type="entry name" value="Cysteine-rich receptor-like protein kinase 6"/>
    <property type="match status" value="1"/>
</dbReference>
<evidence type="ECO:0000256" key="7">
    <source>
        <dbReference type="ARBA" id="ARBA00047899"/>
    </source>
</evidence>
<comment type="catalytic activity">
    <reaction evidence="8">
        <text>L-seryl-[protein] + ATP = O-phospho-L-seryl-[protein] + ADP + H(+)</text>
        <dbReference type="Rhea" id="RHEA:17989"/>
        <dbReference type="Rhea" id="RHEA-COMP:9863"/>
        <dbReference type="Rhea" id="RHEA-COMP:11604"/>
        <dbReference type="ChEBI" id="CHEBI:15378"/>
        <dbReference type="ChEBI" id="CHEBI:29999"/>
        <dbReference type="ChEBI" id="CHEBI:30616"/>
        <dbReference type="ChEBI" id="CHEBI:83421"/>
        <dbReference type="ChEBI" id="CHEBI:456216"/>
        <dbReference type="EC" id="2.7.11.1"/>
    </reaction>
</comment>
<dbReference type="InterPro" id="IPR000719">
    <property type="entry name" value="Prot_kinase_dom"/>
</dbReference>
<dbReference type="Pfam" id="PF00069">
    <property type="entry name" value="Pkinase"/>
    <property type="match status" value="1"/>
</dbReference>
<evidence type="ECO:0000256" key="3">
    <source>
        <dbReference type="ARBA" id="ARBA00022679"/>
    </source>
</evidence>
<evidence type="ECO:0000256" key="4">
    <source>
        <dbReference type="ARBA" id="ARBA00022741"/>
    </source>
</evidence>
<name>A0ABC9B251_9POAL</name>
<dbReference type="EMBL" id="OZ075133">
    <property type="protein sequence ID" value="CAL4988562.1"/>
    <property type="molecule type" value="Genomic_DNA"/>
</dbReference>